<protein>
    <submittedName>
        <fullName evidence="3">Putative autotransporter adhesin-like protein</fullName>
    </submittedName>
</protein>
<feature type="transmembrane region" description="Helical" evidence="1">
    <location>
        <begin position="12"/>
        <end position="31"/>
    </location>
</feature>
<evidence type="ECO:0000256" key="1">
    <source>
        <dbReference type="SAM" id="Phobius"/>
    </source>
</evidence>
<keyword evidence="1" id="KW-0812">Transmembrane</keyword>
<name>A0A316DXT5_9FLAO</name>
<proteinExistence type="predicted"/>
<organism evidence="3 4">
    <name type="scientific">Maribacter polysiphoniae</name>
    <dbReference type="NCBI Taxonomy" id="429344"/>
    <lineage>
        <taxon>Bacteria</taxon>
        <taxon>Pseudomonadati</taxon>
        <taxon>Bacteroidota</taxon>
        <taxon>Flavobacteriia</taxon>
        <taxon>Flavobacteriales</taxon>
        <taxon>Flavobacteriaceae</taxon>
        <taxon>Maribacter</taxon>
    </lineage>
</organism>
<dbReference type="AlphaFoldDB" id="A0A316DXT5"/>
<keyword evidence="1" id="KW-1133">Transmembrane helix</keyword>
<accession>A0A316DXT5</accession>
<dbReference type="EMBL" id="QGGQ01000008">
    <property type="protein sequence ID" value="PWK22248.1"/>
    <property type="molecule type" value="Genomic_DNA"/>
</dbReference>
<keyword evidence="1" id="KW-0472">Membrane</keyword>
<dbReference type="Proteomes" id="UP000245667">
    <property type="component" value="Unassembled WGS sequence"/>
</dbReference>
<feature type="domain" description="Putative auto-transporter adhesin head GIN" evidence="2">
    <location>
        <begin position="58"/>
        <end position="250"/>
    </location>
</feature>
<gene>
    <name evidence="3" type="ORF">LX92_03166</name>
</gene>
<dbReference type="Pfam" id="PF10988">
    <property type="entry name" value="DUF2807"/>
    <property type="match status" value="1"/>
</dbReference>
<dbReference type="Gene3D" id="2.160.20.120">
    <property type="match status" value="1"/>
</dbReference>
<sequence length="267" mass="29719">MLEMEKTKFIDNKIYFGAFKGFMVVFIFFLFSCNSEDAPDCFKDAGEIVRTEIEVSSFSKITVFEKVGLVLKQGDVQKVEIETGEFLQKNITAEVQEGRLLLRNDNGCNLFRDYGVTKVYVTAPNLTEIRSSTGLPITSDGVLGYESLKLYSESFTDPEAETTDGEFDLDLNTNSLSITVNGIAYFKLKGTTNSLYIDIAAGDSRIEAENLLANAVRLNHRGTNDIQINPQESISGIIRGTGDVISYNQPDTIDIEELYTGKLIFKD</sequence>
<evidence type="ECO:0000313" key="4">
    <source>
        <dbReference type="Proteomes" id="UP000245667"/>
    </source>
</evidence>
<reference evidence="3 4" key="1">
    <citation type="submission" date="2018-05" db="EMBL/GenBank/DDBJ databases">
        <title>Genomic Encyclopedia of Archaeal and Bacterial Type Strains, Phase II (KMG-II): from individual species to whole genera.</title>
        <authorList>
            <person name="Goeker M."/>
        </authorList>
    </citation>
    <scope>NUCLEOTIDE SEQUENCE [LARGE SCALE GENOMIC DNA]</scope>
    <source>
        <strain evidence="3 4">DSM 23514</strain>
    </source>
</reference>
<dbReference type="PROSITE" id="PS51257">
    <property type="entry name" value="PROKAR_LIPOPROTEIN"/>
    <property type="match status" value="1"/>
</dbReference>
<evidence type="ECO:0000259" key="2">
    <source>
        <dbReference type="Pfam" id="PF10988"/>
    </source>
</evidence>
<evidence type="ECO:0000313" key="3">
    <source>
        <dbReference type="EMBL" id="PWK22248.1"/>
    </source>
</evidence>
<comment type="caution">
    <text evidence="3">The sequence shown here is derived from an EMBL/GenBank/DDBJ whole genome shotgun (WGS) entry which is preliminary data.</text>
</comment>
<dbReference type="InterPro" id="IPR021255">
    <property type="entry name" value="DUF2807"/>
</dbReference>